<keyword evidence="3" id="KW-1185">Reference proteome</keyword>
<dbReference type="InterPro" id="IPR036527">
    <property type="entry name" value="SCP2_sterol-bd_dom_sf"/>
</dbReference>
<dbReference type="InterPro" id="IPR051554">
    <property type="entry name" value="Acetyltransferase_Eis"/>
</dbReference>
<dbReference type="InterPro" id="IPR000182">
    <property type="entry name" value="GNAT_dom"/>
</dbReference>
<dbReference type="InterPro" id="IPR016181">
    <property type="entry name" value="Acyl_CoA_acyltransferase"/>
</dbReference>
<gene>
    <name evidence="2" type="ORF">DQ392_07415</name>
</gene>
<dbReference type="AlphaFoldDB" id="A0A367EWC2"/>
<dbReference type="SUPFAM" id="SSF55718">
    <property type="entry name" value="SCP-like"/>
    <property type="match status" value="1"/>
</dbReference>
<comment type="caution">
    <text evidence="2">The sequence shown here is derived from an EMBL/GenBank/DDBJ whole genome shotgun (WGS) entry which is preliminary data.</text>
</comment>
<dbReference type="InterPro" id="IPR025559">
    <property type="entry name" value="Eis_dom"/>
</dbReference>
<dbReference type="RefSeq" id="WP_114014694.1">
    <property type="nucleotide sequence ID" value="NZ_QOIM01000025.1"/>
</dbReference>
<dbReference type="Pfam" id="PF13527">
    <property type="entry name" value="Acetyltransf_9"/>
    <property type="match status" value="1"/>
</dbReference>
<dbReference type="Gene3D" id="3.30.1050.10">
    <property type="entry name" value="SCP2 sterol-binding domain"/>
    <property type="match status" value="1"/>
</dbReference>
<sequence>METRVGTAADATETEGYLALARQAFGKTPYDHPTLLAHGTGVVAVRGSQVLGGGLFLPFAQHFGGRPVPSGGVAWLAVAPWERGAGLARRLTEEGTDRLRHEHGAHLAAAWTPAPGVYRRWGWESAAVASEYVLHPAELPPEPEGFTVLVPDEAACARLRERLAADWNGPLHRPAWWHGWKRRVTEGALTLGVTRGNDLAGYATVTVEPCSPWGVTAVVHDFWHEGLAALPALLAAVAARSPQVREIRFRRSVLPRPGPLQWVLDQYAVREEGRYPWVVTLLDVRRALEARGWDPHPSGGVGLEVVSPEGKSACYALTFEEGLLHAQRGGHTAGRPSARTVRLPASTLAAWYAGALTLRHAARLGLAEGHARDLALLDALAAGPTPWLPDSF</sequence>
<protein>
    <submittedName>
        <fullName evidence="2">GNAT family N-acetyltransferase</fullName>
    </submittedName>
</protein>
<organism evidence="2 3">
    <name type="scientific">Streptomyces reniochalinae</name>
    <dbReference type="NCBI Taxonomy" id="2250578"/>
    <lineage>
        <taxon>Bacteria</taxon>
        <taxon>Bacillati</taxon>
        <taxon>Actinomycetota</taxon>
        <taxon>Actinomycetes</taxon>
        <taxon>Kitasatosporales</taxon>
        <taxon>Streptomycetaceae</taxon>
        <taxon>Streptomyces</taxon>
    </lineage>
</organism>
<dbReference type="GO" id="GO:0030649">
    <property type="term" value="P:aminoglycoside antibiotic catabolic process"/>
    <property type="evidence" value="ECO:0007669"/>
    <property type="project" value="TreeGrafter"/>
</dbReference>
<dbReference type="PROSITE" id="PS51186">
    <property type="entry name" value="GNAT"/>
    <property type="match status" value="1"/>
</dbReference>
<dbReference type="OrthoDB" id="3498897at2"/>
<dbReference type="PANTHER" id="PTHR37817">
    <property type="entry name" value="N-ACETYLTRANSFERASE EIS"/>
    <property type="match status" value="1"/>
</dbReference>
<dbReference type="Proteomes" id="UP000253507">
    <property type="component" value="Unassembled WGS sequence"/>
</dbReference>
<evidence type="ECO:0000313" key="3">
    <source>
        <dbReference type="Proteomes" id="UP000253507"/>
    </source>
</evidence>
<dbReference type="SUPFAM" id="SSF55729">
    <property type="entry name" value="Acyl-CoA N-acyltransferases (Nat)"/>
    <property type="match status" value="1"/>
</dbReference>
<evidence type="ECO:0000313" key="2">
    <source>
        <dbReference type="EMBL" id="RCG22301.1"/>
    </source>
</evidence>
<keyword evidence="2" id="KW-0808">Transferase</keyword>
<reference evidence="2 3" key="1">
    <citation type="submission" date="2018-06" db="EMBL/GenBank/DDBJ databases">
        <title>Streptomyces reniochalinae sp. nov. and Streptomyces diacarnus sp. nov. from marine sponges.</title>
        <authorList>
            <person name="Li L."/>
        </authorList>
    </citation>
    <scope>NUCLEOTIDE SEQUENCE [LARGE SCALE GENOMIC DNA]</scope>
    <source>
        <strain evidence="2 3">LHW50302</strain>
    </source>
</reference>
<dbReference type="EMBL" id="QOIM01000025">
    <property type="protein sequence ID" value="RCG22301.1"/>
    <property type="molecule type" value="Genomic_DNA"/>
</dbReference>
<dbReference type="GO" id="GO:0034069">
    <property type="term" value="F:aminoglycoside N-acetyltransferase activity"/>
    <property type="evidence" value="ECO:0007669"/>
    <property type="project" value="TreeGrafter"/>
</dbReference>
<dbReference type="Pfam" id="PF13530">
    <property type="entry name" value="SCP2_2"/>
    <property type="match status" value="1"/>
</dbReference>
<name>A0A367EWC2_9ACTN</name>
<proteinExistence type="predicted"/>
<evidence type="ECO:0000259" key="1">
    <source>
        <dbReference type="PROSITE" id="PS51186"/>
    </source>
</evidence>
<dbReference type="Gene3D" id="3.40.630.30">
    <property type="match status" value="2"/>
</dbReference>
<feature type="domain" description="N-acetyltransferase" evidence="1">
    <location>
        <begin position="1"/>
        <end position="142"/>
    </location>
</feature>
<accession>A0A367EWC2</accession>
<dbReference type="PANTHER" id="PTHR37817:SF1">
    <property type="entry name" value="N-ACETYLTRANSFERASE EIS"/>
    <property type="match status" value="1"/>
</dbReference>